<protein>
    <recommendedName>
        <fullName evidence="1">Lon N-terminal domain-containing protein</fullName>
    </recommendedName>
</protein>
<dbReference type="Proteomes" id="UP000682733">
    <property type="component" value="Unassembled WGS sequence"/>
</dbReference>
<dbReference type="Proteomes" id="UP000677228">
    <property type="component" value="Unassembled WGS sequence"/>
</dbReference>
<proteinExistence type="predicted"/>
<reference evidence="2" key="1">
    <citation type="submission" date="2021-02" db="EMBL/GenBank/DDBJ databases">
        <authorList>
            <person name="Nowell W R."/>
        </authorList>
    </citation>
    <scope>NUCLEOTIDE SEQUENCE</scope>
</reference>
<dbReference type="InterPro" id="IPR046336">
    <property type="entry name" value="Lon_prtase_N_sf"/>
</dbReference>
<dbReference type="AlphaFoldDB" id="A0A8S2CM48"/>
<evidence type="ECO:0000259" key="1">
    <source>
        <dbReference type="Pfam" id="PF02190"/>
    </source>
</evidence>
<dbReference type="SUPFAM" id="SSF88697">
    <property type="entry name" value="PUA domain-like"/>
    <property type="match status" value="1"/>
</dbReference>
<dbReference type="EMBL" id="CAJOBA010000339">
    <property type="protein sequence ID" value="CAF3524391.1"/>
    <property type="molecule type" value="Genomic_DNA"/>
</dbReference>
<dbReference type="Gene3D" id="2.30.130.40">
    <property type="entry name" value="LON domain-like"/>
    <property type="match status" value="1"/>
</dbReference>
<evidence type="ECO:0000313" key="4">
    <source>
        <dbReference type="Proteomes" id="UP000677228"/>
    </source>
</evidence>
<comment type="caution">
    <text evidence="2">The sequence shown here is derived from an EMBL/GenBank/DDBJ whole genome shotgun (WGS) entry which is preliminary data.</text>
</comment>
<evidence type="ECO:0000313" key="2">
    <source>
        <dbReference type="EMBL" id="CAF0746358.1"/>
    </source>
</evidence>
<evidence type="ECO:0000313" key="3">
    <source>
        <dbReference type="EMBL" id="CAF3524391.1"/>
    </source>
</evidence>
<dbReference type="InterPro" id="IPR015947">
    <property type="entry name" value="PUA-like_sf"/>
</dbReference>
<accession>A0A8S2CM48</accession>
<dbReference type="PANTHER" id="PTHR23327">
    <property type="entry name" value="RING FINGER PROTEIN 127"/>
    <property type="match status" value="1"/>
</dbReference>
<dbReference type="Pfam" id="PF02190">
    <property type="entry name" value="LON_substr_bdg"/>
    <property type="match status" value="1"/>
</dbReference>
<dbReference type="PANTHER" id="PTHR23327:SF42">
    <property type="entry name" value="LON PEPTIDASE N-TERMINAL DOMAIN AND RING FINGER PROTEIN C14F5.10C"/>
    <property type="match status" value="1"/>
</dbReference>
<name>A0A8S2CM48_9BILA</name>
<dbReference type="InterPro" id="IPR003111">
    <property type="entry name" value="Lon_prtase_N"/>
</dbReference>
<feature type="non-terminal residue" evidence="2">
    <location>
        <position position="160"/>
    </location>
</feature>
<dbReference type="EMBL" id="CAJNOK010000339">
    <property type="protein sequence ID" value="CAF0746358.1"/>
    <property type="molecule type" value="Genomic_DNA"/>
</dbReference>
<dbReference type="GO" id="GO:0061630">
    <property type="term" value="F:ubiquitin protein ligase activity"/>
    <property type="evidence" value="ECO:0007669"/>
    <property type="project" value="TreeGrafter"/>
</dbReference>
<gene>
    <name evidence="2" type="ORF">OVA965_LOCUS1746</name>
    <name evidence="3" type="ORF">TMI583_LOCUS1746</name>
</gene>
<organism evidence="2 4">
    <name type="scientific">Didymodactylos carnosus</name>
    <dbReference type="NCBI Taxonomy" id="1234261"/>
    <lineage>
        <taxon>Eukaryota</taxon>
        <taxon>Metazoa</taxon>
        <taxon>Spiralia</taxon>
        <taxon>Gnathifera</taxon>
        <taxon>Rotifera</taxon>
        <taxon>Eurotatoria</taxon>
        <taxon>Bdelloidea</taxon>
        <taxon>Philodinida</taxon>
        <taxon>Philodinidae</taxon>
        <taxon>Didymodactylos</taxon>
    </lineage>
</organism>
<feature type="domain" description="Lon N-terminal" evidence="1">
    <location>
        <begin position="2"/>
        <end position="146"/>
    </location>
</feature>
<sequence length="160" mass="18827">FADCGTLLYIRGIMYTEDGRSVVDTIGQRRFRVLSRGMKDGYNTANIQLIKDNLVEQDEYNNLVQLNIDTYNKVRHWFDNLDLHRKSLVSYQLQEYPICDEFTITSVDGPQWHWIMLNIVPIEPLLQYAALASESLRIRLQMLNDAVTFLQQQQQQQQQQ</sequence>